<comment type="caution">
    <text evidence="2">The sequence shown here is derived from an EMBL/GenBank/DDBJ whole genome shotgun (WGS) entry which is preliminary data.</text>
</comment>
<dbReference type="OrthoDB" id="47560at2759"/>
<dbReference type="AlphaFoldDB" id="A0A9N8DTM6"/>
<evidence type="ECO:0000256" key="1">
    <source>
        <dbReference type="SAM" id="MobiDB-lite"/>
    </source>
</evidence>
<feature type="compositionally biased region" description="Polar residues" evidence="1">
    <location>
        <begin position="25"/>
        <end position="41"/>
    </location>
</feature>
<dbReference type="Proteomes" id="UP001153069">
    <property type="component" value="Unassembled WGS sequence"/>
</dbReference>
<dbReference type="EMBL" id="CAICTM010000347">
    <property type="protein sequence ID" value="CAB9508476.1"/>
    <property type="molecule type" value="Genomic_DNA"/>
</dbReference>
<feature type="compositionally biased region" description="Pro residues" evidence="1">
    <location>
        <begin position="95"/>
        <end position="105"/>
    </location>
</feature>
<feature type="region of interest" description="Disordered" evidence="1">
    <location>
        <begin position="1"/>
        <end position="122"/>
    </location>
</feature>
<accession>A0A9N8DTM6</accession>
<sequence length="605" mass="66394">MDSLINPDPSPFLSPAAQPRAALNHQATPILATQSPLASIRTTPTSASQPPAATTTPASQLPPASTPRRRSPRRRTPNTPGSTPPQPRTLNTPNTPVPAPPPPLGPTDYAPADSDLPGFSPTTADNSLDALYGDHVHWNDGTHLHGGIDPITDQLWQSYLQRLYQCLPHQYHLPGGALAERFLGTYADLIEGVVYRRHNWEKPLIFTMVILQKVPHVRRNRDIKPLLTRRLDQWDSGLYESLVTECHKAMESFLSDRRGSSTPEQRARRFQHLMLQGEVRRAVRFITAREQFGVLLPTAHTDDGKGTERSVLDILKSKHPSPTPINLAQLPKFDAPPPAFVDLQITPEISEQVAGKLSGACGLGGTDGPTLKNWLLRYRRASTQLRAAFGLFAQWQANNLVPWAAIRALNANRGMALDKFPGVRPIGIGNIERRYIAKCVLAVAGPAAAAAAGTSQLSVGLKAGIEGAVHTANHVWDHHLGSSDSLDSDFGFLIIDASNAFNELNRTAMLYTVRHLWPEGARFTFNSYKHWSLVIFHDSTAGTAHIILSAVGVVQGDPLAMYCYGLALVPLIKRLHHEFPHLLHLWYADDTNAAGKFTDLQLLLD</sequence>
<feature type="compositionally biased region" description="Low complexity" evidence="1">
    <location>
        <begin position="42"/>
        <end position="63"/>
    </location>
</feature>
<name>A0A9N8DTM6_9STRA</name>
<protein>
    <recommendedName>
        <fullName evidence="4">Reverse transcriptase domain-containing protein</fullName>
    </recommendedName>
</protein>
<proteinExistence type="predicted"/>
<evidence type="ECO:0000313" key="2">
    <source>
        <dbReference type="EMBL" id="CAB9508476.1"/>
    </source>
</evidence>
<organism evidence="2 3">
    <name type="scientific">Seminavis robusta</name>
    <dbReference type="NCBI Taxonomy" id="568900"/>
    <lineage>
        <taxon>Eukaryota</taxon>
        <taxon>Sar</taxon>
        <taxon>Stramenopiles</taxon>
        <taxon>Ochrophyta</taxon>
        <taxon>Bacillariophyta</taxon>
        <taxon>Bacillariophyceae</taxon>
        <taxon>Bacillariophycidae</taxon>
        <taxon>Naviculales</taxon>
        <taxon>Naviculaceae</taxon>
        <taxon>Seminavis</taxon>
    </lineage>
</organism>
<feature type="compositionally biased region" description="Basic residues" evidence="1">
    <location>
        <begin position="67"/>
        <end position="76"/>
    </location>
</feature>
<evidence type="ECO:0008006" key="4">
    <source>
        <dbReference type="Google" id="ProtNLM"/>
    </source>
</evidence>
<evidence type="ECO:0000313" key="3">
    <source>
        <dbReference type="Proteomes" id="UP001153069"/>
    </source>
</evidence>
<reference evidence="2" key="1">
    <citation type="submission" date="2020-06" db="EMBL/GenBank/DDBJ databases">
        <authorList>
            <consortium name="Plant Systems Biology data submission"/>
        </authorList>
    </citation>
    <scope>NUCLEOTIDE SEQUENCE</scope>
    <source>
        <strain evidence="2">D6</strain>
    </source>
</reference>
<gene>
    <name evidence="2" type="ORF">SEMRO_348_G123330.1</name>
</gene>
<keyword evidence="3" id="KW-1185">Reference proteome</keyword>